<sequence>MSTRILNYAIVKMIEDIGDIEAKEEDQVDFHSYRKSKLRTLNQHKQRRLCKQQNARSQPRFQHTSLPAPKR</sequence>
<organism evidence="2 3">
    <name type="scientific">Cannabis sativa</name>
    <name type="common">Hemp</name>
    <name type="synonym">Marijuana</name>
    <dbReference type="NCBI Taxonomy" id="3483"/>
    <lineage>
        <taxon>Eukaryota</taxon>
        <taxon>Viridiplantae</taxon>
        <taxon>Streptophyta</taxon>
        <taxon>Embryophyta</taxon>
        <taxon>Tracheophyta</taxon>
        <taxon>Spermatophyta</taxon>
        <taxon>Magnoliopsida</taxon>
        <taxon>eudicotyledons</taxon>
        <taxon>Gunneridae</taxon>
        <taxon>Pentapetalae</taxon>
        <taxon>rosids</taxon>
        <taxon>fabids</taxon>
        <taxon>Rosales</taxon>
        <taxon>Cannabaceae</taxon>
        <taxon>Cannabis</taxon>
    </lineage>
</organism>
<feature type="compositionally biased region" description="Polar residues" evidence="1">
    <location>
        <begin position="51"/>
        <end position="65"/>
    </location>
</feature>
<evidence type="ECO:0000313" key="3">
    <source>
        <dbReference type="Proteomes" id="UP000583929"/>
    </source>
</evidence>
<dbReference type="AlphaFoldDB" id="A0A7J6DZG6"/>
<accession>A0A7J6DZG6</accession>
<gene>
    <name evidence="2" type="ORF">G4B88_000591</name>
</gene>
<evidence type="ECO:0000256" key="1">
    <source>
        <dbReference type="SAM" id="MobiDB-lite"/>
    </source>
</evidence>
<protein>
    <submittedName>
        <fullName evidence="2">Uncharacterized protein</fullName>
    </submittedName>
</protein>
<proteinExistence type="predicted"/>
<feature type="region of interest" description="Disordered" evidence="1">
    <location>
        <begin position="41"/>
        <end position="71"/>
    </location>
</feature>
<dbReference type="EMBL" id="JAATIQ010000553">
    <property type="protein sequence ID" value="KAF4351553.1"/>
    <property type="molecule type" value="Genomic_DNA"/>
</dbReference>
<evidence type="ECO:0000313" key="2">
    <source>
        <dbReference type="EMBL" id="KAF4351553.1"/>
    </source>
</evidence>
<name>A0A7J6DZG6_CANSA</name>
<reference evidence="2 3" key="1">
    <citation type="journal article" date="2020" name="bioRxiv">
        <title>Sequence and annotation of 42 cannabis genomes reveals extensive copy number variation in cannabinoid synthesis and pathogen resistance genes.</title>
        <authorList>
            <person name="Mckernan K.J."/>
            <person name="Helbert Y."/>
            <person name="Kane L.T."/>
            <person name="Ebling H."/>
            <person name="Zhang L."/>
            <person name="Liu B."/>
            <person name="Eaton Z."/>
            <person name="Mclaughlin S."/>
            <person name="Kingan S."/>
            <person name="Baybayan P."/>
            <person name="Concepcion G."/>
            <person name="Jordan M."/>
            <person name="Riva A."/>
            <person name="Barbazuk W."/>
            <person name="Harkins T."/>
        </authorList>
    </citation>
    <scope>NUCLEOTIDE SEQUENCE [LARGE SCALE GENOMIC DNA]</scope>
    <source>
        <strain evidence="3">cv. Jamaican Lion 4</strain>
        <tissue evidence="2">Leaf</tissue>
    </source>
</reference>
<feature type="compositionally biased region" description="Basic residues" evidence="1">
    <location>
        <begin position="41"/>
        <end position="50"/>
    </location>
</feature>
<dbReference type="Proteomes" id="UP000583929">
    <property type="component" value="Unassembled WGS sequence"/>
</dbReference>
<comment type="caution">
    <text evidence="2">The sequence shown here is derived from an EMBL/GenBank/DDBJ whole genome shotgun (WGS) entry which is preliminary data.</text>
</comment>
<keyword evidence="3" id="KW-1185">Reference proteome</keyword>